<keyword evidence="3" id="KW-1185">Reference proteome</keyword>
<reference evidence="2" key="2">
    <citation type="submission" date="2018-08" db="EMBL/GenBank/DDBJ databases">
        <authorList>
            <person name="Sabatino S.J."/>
        </authorList>
    </citation>
    <scope>NUCLEOTIDE SEQUENCE</scope>
    <source>
        <strain evidence="2">Red01</strain>
        <tissue evidence="2">Muscle</tissue>
    </source>
</reference>
<comment type="caution">
    <text evidence="2">The sequence shown here is derived from an EMBL/GenBank/DDBJ whole genome shotgun (WGS) entry which is preliminary data.</text>
</comment>
<evidence type="ECO:0000313" key="2">
    <source>
        <dbReference type="EMBL" id="RLV97924.1"/>
    </source>
</evidence>
<dbReference type="AlphaFoldDB" id="A0A3L8S7K4"/>
<dbReference type="PANTHER" id="PTHR46304:SF1">
    <property type="entry name" value="GENERAL TRANSCRIPTION FACTOR II-I REPEAT DOMAIN-CONTAINING PROTEIN 1"/>
    <property type="match status" value="1"/>
</dbReference>
<dbReference type="GO" id="GO:0003700">
    <property type="term" value="F:DNA-binding transcription factor activity"/>
    <property type="evidence" value="ECO:0007669"/>
    <property type="project" value="TreeGrafter"/>
</dbReference>
<gene>
    <name evidence="2" type="ORF">DV515_00011289</name>
    <name evidence="1" type="ORF">DV515_00011350</name>
</gene>
<dbReference type="OrthoDB" id="9876044at2759"/>
<dbReference type="EMBL" id="QUSF01000050">
    <property type="protein sequence ID" value="RLV97878.1"/>
    <property type="molecule type" value="Genomic_DNA"/>
</dbReference>
<dbReference type="GO" id="GO:0005634">
    <property type="term" value="C:nucleus"/>
    <property type="evidence" value="ECO:0007669"/>
    <property type="project" value="TreeGrafter"/>
</dbReference>
<reference evidence="2 3" key="1">
    <citation type="journal article" date="2018" name="Proc. R. Soc. B">
        <title>A non-coding region near Follistatin controls head colour polymorphism in the Gouldian finch.</title>
        <authorList>
            <person name="Toomey M.B."/>
            <person name="Marques C.I."/>
            <person name="Andrade P."/>
            <person name="Araujo P.M."/>
            <person name="Sabatino S."/>
            <person name="Gazda M.A."/>
            <person name="Afonso S."/>
            <person name="Lopes R.J."/>
            <person name="Corbo J.C."/>
            <person name="Carneiro M."/>
        </authorList>
    </citation>
    <scope>NUCLEOTIDE SEQUENCE [LARGE SCALE GENOMIC DNA]</scope>
    <source>
        <strain evidence="2">Red01</strain>
        <tissue evidence="2">Muscle</tissue>
    </source>
</reference>
<dbReference type="Proteomes" id="UP000276834">
    <property type="component" value="Unassembled WGS sequence"/>
</dbReference>
<evidence type="ECO:0000313" key="1">
    <source>
        <dbReference type="EMBL" id="RLV97878.1"/>
    </source>
</evidence>
<sequence>MQLVQWPLCRGGISSRVNMALAGKPLDVTLSTSRADQWNMVFPQRDEIITSLVSALDSMSPKCLGDVINPRNSDMNQSTAFEGKEKTPLGKGRGWEAGLLPRAVLTRCLPQCSALSKLNAEVACIAVHEESAFVLGTEKGRVFLSARKELQADFQKFCSEYPHRQHPPG</sequence>
<dbReference type="EMBL" id="QUSF01000049">
    <property type="protein sequence ID" value="RLV97924.1"/>
    <property type="molecule type" value="Genomic_DNA"/>
</dbReference>
<evidence type="ECO:0000313" key="3">
    <source>
        <dbReference type="Proteomes" id="UP000276834"/>
    </source>
</evidence>
<proteinExistence type="predicted"/>
<accession>A0A3L8S7K4</accession>
<protein>
    <submittedName>
        <fullName evidence="2">Uncharacterized protein</fullName>
    </submittedName>
</protein>
<dbReference type="PANTHER" id="PTHR46304">
    <property type="entry name" value="GENERAL TRANSCRIPTION FACTOR II-I REPEAT DOMAIN-CONTAINING PROTEIN 1"/>
    <property type="match status" value="1"/>
</dbReference>
<organism evidence="2 3">
    <name type="scientific">Chloebia gouldiae</name>
    <name type="common">Gouldian finch</name>
    <name type="synonym">Erythrura gouldiae</name>
    <dbReference type="NCBI Taxonomy" id="44316"/>
    <lineage>
        <taxon>Eukaryota</taxon>
        <taxon>Metazoa</taxon>
        <taxon>Chordata</taxon>
        <taxon>Craniata</taxon>
        <taxon>Vertebrata</taxon>
        <taxon>Euteleostomi</taxon>
        <taxon>Archelosauria</taxon>
        <taxon>Archosauria</taxon>
        <taxon>Dinosauria</taxon>
        <taxon>Saurischia</taxon>
        <taxon>Theropoda</taxon>
        <taxon>Coelurosauria</taxon>
        <taxon>Aves</taxon>
        <taxon>Neognathae</taxon>
        <taxon>Neoaves</taxon>
        <taxon>Telluraves</taxon>
        <taxon>Australaves</taxon>
        <taxon>Passeriformes</taxon>
        <taxon>Passeroidea</taxon>
        <taxon>Passeridae</taxon>
        <taxon>Chloebia</taxon>
    </lineage>
</organism>
<name>A0A3L8S7K4_CHLGU</name>